<evidence type="ECO:0000313" key="2">
    <source>
        <dbReference type="EMBL" id="GBM11370.1"/>
    </source>
</evidence>
<dbReference type="AlphaFoldDB" id="A0A4Y2D3R2"/>
<gene>
    <name evidence="2" type="ORF">AVEN_13592_1</name>
</gene>
<evidence type="ECO:0000256" key="1">
    <source>
        <dbReference type="SAM" id="MobiDB-lite"/>
    </source>
</evidence>
<organism evidence="2 3">
    <name type="scientific">Araneus ventricosus</name>
    <name type="common">Orbweaver spider</name>
    <name type="synonym">Epeira ventricosa</name>
    <dbReference type="NCBI Taxonomy" id="182803"/>
    <lineage>
        <taxon>Eukaryota</taxon>
        <taxon>Metazoa</taxon>
        <taxon>Ecdysozoa</taxon>
        <taxon>Arthropoda</taxon>
        <taxon>Chelicerata</taxon>
        <taxon>Arachnida</taxon>
        <taxon>Araneae</taxon>
        <taxon>Araneomorphae</taxon>
        <taxon>Entelegynae</taxon>
        <taxon>Araneoidea</taxon>
        <taxon>Araneidae</taxon>
        <taxon>Araneus</taxon>
    </lineage>
</organism>
<sequence length="97" mass="11445">MENDTLFSNVPENKKGRQQGKQHLHKFATQTNNKSLISNSNSTFNTARRLSAYQLALRIQLQRRPQSINSFKVERRFNTFQDDSNKHDTIYNLTYRP</sequence>
<dbReference type="Proteomes" id="UP000499080">
    <property type="component" value="Unassembled WGS sequence"/>
</dbReference>
<proteinExistence type="predicted"/>
<feature type="compositionally biased region" description="Polar residues" evidence="1">
    <location>
        <begin position="1"/>
        <end position="11"/>
    </location>
</feature>
<protein>
    <submittedName>
        <fullName evidence="2">Uncharacterized protein</fullName>
    </submittedName>
</protein>
<accession>A0A4Y2D3R2</accession>
<evidence type="ECO:0000313" key="3">
    <source>
        <dbReference type="Proteomes" id="UP000499080"/>
    </source>
</evidence>
<keyword evidence="3" id="KW-1185">Reference proteome</keyword>
<name>A0A4Y2D3R2_ARAVE</name>
<reference evidence="2 3" key="1">
    <citation type="journal article" date="2019" name="Sci. Rep.">
        <title>Orb-weaving spider Araneus ventricosus genome elucidates the spidroin gene catalogue.</title>
        <authorList>
            <person name="Kono N."/>
            <person name="Nakamura H."/>
            <person name="Ohtoshi R."/>
            <person name="Moran D.A.P."/>
            <person name="Shinohara A."/>
            <person name="Yoshida Y."/>
            <person name="Fujiwara M."/>
            <person name="Mori M."/>
            <person name="Tomita M."/>
            <person name="Arakawa K."/>
        </authorList>
    </citation>
    <scope>NUCLEOTIDE SEQUENCE [LARGE SCALE GENOMIC DNA]</scope>
</reference>
<feature type="region of interest" description="Disordered" evidence="1">
    <location>
        <begin position="1"/>
        <end position="24"/>
    </location>
</feature>
<comment type="caution">
    <text evidence="2">The sequence shown here is derived from an EMBL/GenBank/DDBJ whole genome shotgun (WGS) entry which is preliminary data.</text>
</comment>
<dbReference type="EMBL" id="BGPR01000298">
    <property type="protein sequence ID" value="GBM11370.1"/>
    <property type="molecule type" value="Genomic_DNA"/>
</dbReference>